<proteinExistence type="predicted"/>
<organism evidence="1 2">
    <name type="scientific">Alkalihalophilus lindianensis</name>
    <dbReference type="NCBI Taxonomy" id="1630542"/>
    <lineage>
        <taxon>Bacteria</taxon>
        <taxon>Bacillati</taxon>
        <taxon>Bacillota</taxon>
        <taxon>Bacilli</taxon>
        <taxon>Bacillales</taxon>
        <taxon>Bacillaceae</taxon>
        <taxon>Alkalihalophilus</taxon>
    </lineage>
</organism>
<dbReference type="EMBL" id="JAWJBA010000372">
    <property type="protein sequence ID" value="MDV2687148.1"/>
    <property type="molecule type" value="Genomic_DNA"/>
</dbReference>
<gene>
    <name evidence="1" type="ORF">RYX56_22630</name>
</gene>
<comment type="caution">
    <text evidence="1">The sequence shown here is derived from an EMBL/GenBank/DDBJ whole genome shotgun (WGS) entry which is preliminary data.</text>
</comment>
<sequence>VIQKNLDNALVASKDRGPSSVNITYVKGSPVITLGGYKIVEVDAGNAKAYGTTPALLAKKWADALRNSLVDQASVESYVAQLTGEYSNSA</sequence>
<dbReference type="RefSeq" id="WP_317124160.1">
    <property type="nucleotide sequence ID" value="NZ_JAWJBA010000372.1"/>
</dbReference>
<evidence type="ECO:0000313" key="2">
    <source>
        <dbReference type="Proteomes" id="UP001287282"/>
    </source>
</evidence>
<keyword evidence="2" id="KW-1185">Reference proteome</keyword>
<feature type="non-terminal residue" evidence="1">
    <location>
        <position position="1"/>
    </location>
</feature>
<name>A0ABU3XH56_9BACI</name>
<feature type="non-terminal residue" evidence="1">
    <location>
        <position position="90"/>
    </location>
</feature>
<reference evidence="1 2" key="1">
    <citation type="submission" date="2023-10" db="EMBL/GenBank/DDBJ databases">
        <title>Screening of Alkalihalobacillus lindianensis BZ-TG-R113 and Its Alleviation of Salt Stress on Rapeseed Growth.</title>
        <authorList>
            <person name="Zhao B."/>
            <person name="Guo T."/>
        </authorList>
    </citation>
    <scope>NUCLEOTIDE SEQUENCE [LARGE SCALE GENOMIC DNA]</scope>
    <source>
        <strain evidence="1 2">BZ-TG-R113</strain>
    </source>
</reference>
<accession>A0ABU3XH56</accession>
<protein>
    <submittedName>
        <fullName evidence="1">Uncharacterized protein</fullName>
    </submittedName>
</protein>
<evidence type="ECO:0000313" key="1">
    <source>
        <dbReference type="EMBL" id="MDV2687148.1"/>
    </source>
</evidence>
<dbReference type="Proteomes" id="UP001287282">
    <property type="component" value="Unassembled WGS sequence"/>
</dbReference>